<gene>
    <name evidence="1" type="ORF">MAR_030809</name>
</gene>
<evidence type="ECO:0000313" key="1">
    <source>
        <dbReference type="EMBL" id="WAR16215.1"/>
    </source>
</evidence>
<organism evidence="1 2">
    <name type="scientific">Mya arenaria</name>
    <name type="common">Soft-shell clam</name>
    <dbReference type="NCBI Taxonomy" id="6604"/>
    <lineage>
        <taxon>Eukaryota</taxon>
        <taxon>Metazoa</taxon>
        <taxon>Spiralia</taxon>
        <taxon>Lophotrochozoa</taxon>
        <taxon>Mollusca</taxon>
        <taxon>Bivalvia</taxon>
        <taxon>Autobranchia</taxon>
        <taxon>Heteroconchia</taxon>
        <taxon>Euheterodonta</taxon>
        <taxon>Imparidentia</taxon>
        <taxon>Neoheterodontei</taxon>
        <taxon>Myida</taxon>
        <taxon>Myoidea</taxon>
        <taxon>Myidae</taxon>
        <taxon>Mya</taxon>
    </lineage>
</organism>
<reference evidence="1" key="1">
    <citation type="submission" date="2022-11" db="EMBL/GenBank/DDBJ databases">
        <title>Centuries of genome instability and evolution in soft-shell clam transmissible cancer (bioRxiv).</title>
        <authorList>
            <person name="Hart S.F.M."/>
            <person name="Yonemitsu M.A."/>
            <person name="Giersch R.M."/>
            <person name="Beal B.F."/>
            <person name="Arriagada G."/>
            <person name="Davis B.W."/>
            <person name="Ostrander E.A."/>
            <person name="Goff S.P."/>
            <person name="Metzger M.J."/>
        </authorList>
    </citation>
    <scope>NUCLEOTIDE SEQUENCE</scope>
    <source>
        <strain evidence="1">MELC-2E11</strain>
        <tissue evidence="1">Siphon/mantle</tissue>
    </source>
</reference>
<keyword evidence="2" id="KW-1185">Reference proteome</keyword>
<name>A0ABY7F226_MYAAR</name>
<accession>A0ABY7F226</accession>
<proteinExistence type="predicted"/>
<dbReference type="EMBL" id="CP111021">
    <property type="protein sequence ID" value="WAR16215.1"/>
    <property type="molecule type" value="Genomic_DNA"/>
</dbReference>
<dbReference type="Proteomes" id="UP001164746">
    <property type="component" value="Chromosome 10"/>
</dbReference>
<evidence type="ECO:0000313" key="2">
    <source>
        <dbReference type="Proteomes" id="UP001164746"/>
    </source>
</evidence>
<protein>
    <submittedName>
        <fullName evidence="1">Uncharacterized protein</fullName>
    </submittedName>
</protein>
<sequence length="256" mass="29330">MGQLVTEIIIAIYRRLEAMGSSSTKYEREKTGFQPDLERSPSYFRSIEHGHSTWAGNNWSSLSRLDNALSTVRVCPKNAESLRRILQDRYFSDWGEACDVKEYNGFTLTELPTLVDKIGDVFGDKKQEIQRKLGQIQFCEYLDVKVFEFTFGEDLSSGEIQFGMIAISKSGIQLEAVSCLYQLNFTLAPVKVTKETKSYFLGFEIGSSTTTWQEGTRLELVTQKELLNFCRYKALKEFQNRHLATRINCVPSIEYV</sequence>